<dbReference type="InterPro" id="IPR018114">
    <property type="entry name" value="TRYPSIN_HIS"/>
</dbReference>
<sequence>MLLSQMTRGARRRPAPAAILFLALSLLIAPQGVAPVRADQGIKQAAAQGEAPTANRTVVDASRYPWSAVGRVNVAVSQRGHCTGALIGERLVVTAAHCLFFRATGKWVAPDYVHFVAGYQRGEFVAHSQAERYIASPGFDGEKWASPLNLPNDWALIVLKEPIGRKTGYLGWRSLVQREADTALMGRSDFSLAGYPRDRQHAISLDATCRLEQFLKVTKELPPLLGHHCRIVGGDSGAPIALQTEDGLRIVAINSAADVQLSTGTKINSAVPLSTFRTEIAALLAETEGGADAVNSGRPGRSGPRQ</sequence>
<gene>
    <name evidence="3" type="ORF">KAJ83_04910</name>
</gene>
<dbReference type="SUPFAM" id="SSF50494">
    <property type="entry name" value="Trypsin-like serine proteases"/>
    <property type="match status" value="1"/>
</dbReference>
<dbReference type="EC" id="3.4.21.-" evidence="3"/>
<organism evidence="3 4">
    <name type="scientific">Marivibrio halodurans</name>
    <dbReference type="NCBI Taxonomy" id="2039722"/>
    <lineage>
        <taxon>Bacteria</taxon>
        <taxon>Pseudomonadati</taxon>
        <taxon>Pseudomonadota</taxon>
        <taxon>Alphaproteobacteria</taxon>
        <taxon>Rhodospirillales</taxon>
        <taxon>Rhodospirillaceae</taxon>
        <taxon>Marivibrio</taxon>
    </lineage>
</organism>
<dbReference type="InterPro" id="IPR043504">
    <property type="entry name" value="Peptidase_S1_PA_chymotrypsin"/>
</dbReference>
<feature type="domain" description="Peptidase S1" evidence="2">
    <location>
        <begin position="46"/>
        <end position="285"/>
    </location>
</feature>
<dbReference type="InterPro" id="IPR001314">
    <property type="entry name" value="Peptidase_S1A"/>
</dbReference>
<dbReference type="PRINTS" id="PR00722">
    <property type="entry name" value="CHYMOTRYPSIN"/>
</dbReference>
<dbReference type="PANTHER" id="PTHR15462:SF8">
    <property type="entry name" value="SERINE PROTEASE"/>
    <property type="match status" value="1"/>
</dbReference>
<dbReference type="GO" id="GO:0004252">
    <property type="term" value="F:serine-type endopeptidase activity"/>
    <property type="evidence" value="ECO:0007669"/>
    <property type="project" value="InterPro"/>
</dbReference>
<keyword evidence="3" id="KW-0645">Protease</keyword>
<dbReference type="InterPro" id="IPR050966">
    <property type="entry name" value="Glutamyl_endopeptidase"/>
</dbReference>
<dbReference type="InterPro" id="IPR009003">
    <property type="entry name" value="Peptidase_S1_PA"/>
</dbReference>
<keyword evidence="4" id="KW-1185">Reference proteome</keyword>
<dbReference type="EMBL" id="JAGMWN010000002">
    <property type="protein sequence ID" value="MBP5856336.1"/>
    <property type="molecule type" value="Genomic_DNA"/>
</dbReference>
<evidence type="ECO:0000259" key="2">
    <source>
        <dbReference type="PROSITE" id="PS50240"/>
    </source>
</evidence>
<keyword evidence="1" id="KW-0732">Signal</keyword>
<dbReference type="PANTHER" id="PTHR15462">
    <property type="entry name" value="SERINE PROTEASE"/>
    <property type="match status" value="1"/>
</dbReference>
<dbReference type="Proteomes" id="UP000672602">
    <property type="component" value="Unassembled WGS sequence"/>
</dbReference>
<dbReference type="Gene3D" id="2.40.10.10">
    <property type="entry name" value="Trypsin-like serine proteases"/>
    <property type="match status" value="2"/>
</dbReference>
<dbReference type="RefSeq" id="WP_210680919.1">
    <property type="nucleotide sequence ID" value="NZ_JAGMWN010000002.1"/>
</dbReference>
<comment type="caution">
    <text evidence="3">The sequence shown here is derived from an EMBL/GenBank/DDBJ whole genome shotgun (WGS) entry which is preliminary data.</text>
</comment>
<dbReference type="InterPro" id="IPR001254">
    <property type="entry name" value="Trypsin_dom"/>
</dbReference>
<evidence type="ECO:0000313" key="4">
    <source>
        <dbReference type="Proteomes" id="UP000672602"/>
    </source>
</evidence>
<protein>
    <submittedName>
        <fullName evidence="3">Trypsin-like serine protease</fullName>
        <ecNumber evidence="3">3.4.21.-</ecNumber>
    </submittedName>
</protein>
<proteinExistence type="predicted"/>
<name>A0A8J7V034_9PROT</name>
<dbReference type="Pfam" id="PF00089">
    <property type="entry name" value="Trypsin"/>
    <property type="match status" value="1"/>
</dbReference>
<keyword evidence="3" id="KW-0378">Hydrolase</keyword>
<dbReference type="PROSITE" id="PS00134">
    <property type="entry name" value="TRYPSIN_HIS"/>
    <property type="match status" value="1"/>
</dbReference>
<dbReference type="AlphaFoldDB" id="A0A8J7V034"/>
<evidence type="ECO:0000256" key="1">
    <source>
        <dbReference type="ARBA" id="ARBA00022729"/>
    </source>
</evidence>
<dbReference type="PROSITE" id="PS50240">
    <property type="entry name" value="TRYPSIN_DOM"/>
    <property type="match status" value="1"/>
</dbReference>
<dbReference type="SMART" id="SM00020">
    <property type="entry name" value="Tryp_SPc"/>
    <property type="match status" value="1"/>
</dbReference>
<reference evidence="3" key="1">
    <citation type="submission" date="2021-04" db="EMBL/GenBank/DDBJ databases">
        <authorList>
            <person name="Zhang D.-C."/>
        </authorList>
    </citation>
    <scope>NUCLEOTIDE SEQUENCE</scope>
    <source>
        <strain evidence="3">CGMCC 1.15697</strain>
    </source>
</reference>
<dbReference type="GO" id="GO:0006508">
    <property type="term" value="P:proteolysis"/>
    <property type="evidence" value="ECO:0007669"/>
    <property type="project" value="UniProtKB-KW"/>
</dbReference>
<accession>A0A8J7V034</accession>
<evidence type="ECO:0000313" key="3">
    <source>
        <dbReference type="EMBL" id="MBP5856336.1"/>
    </source>
</evidence>